<proteinExistence type="predicted"/>
<keyword evidence="2" id="KW-1185">Reference proteome</keyword>
<protein>
    <submittedName>
        <fullName evidence="1">Uncharacterized protein</fullName>
    </submittedName>
</protein>
<gene>
    <name evidence="1" type="ORF">Vau01_115400</name>
</gene>
<accession>A0A8J3ZH11</accession>
<sequence>MDAVGECAEELDLLAHDVCVADRSGQRVLVEDRGQPHGRGALDEYGLAFLLVFEVVADGRLGGVGLDSQAKRPGVVGGLQQFGYLSEFVDV</sequence>
<evidence type="ECO:0000313" key="2">
    <source>
        <dbReference type="Proteomes" id="UP000612585"/>
    </source>
</evidence>
<dbReference type="AlphaFoldDB" id="A0A8J3ZH11"/>
<dbReference type="EMBL" id="BOPG01000106">
    <property type="protein sequence ID" value="GIJ64024.1"/>
    <property type="molecule type" value="Genomic_DNA"/>
</dbReference>
<organism evidence="1 2">
    <name type="scientific">Virgisporangium aurantiacum</name>
    <dbReference type="NCBI Taxonomy" id="175570"/>
    <lineage>
        <taxon>Bacteria</taxon>
        <taxon>Bacillati</taxon>
        <taxon>Actinomycetota</taxon>
        <taxon>Actinomycetes</taxon>
        <taxon>Micromonosporales</taxon>
        <taxon>Micromonosporaceae</taxon>
        <taxon>Virgisporangium</taxon>
    </lineage>
</organism>
<dbReference type="Proteomes" id="UP000612585">
    <property type="component" value="Unassembled WGS sequence"/>
</dbReference>
<name>A0A8J3ZH11_9ACTN</name>
<reference evidence="1" key="1">
    <citation type="submission" date="2021-01" db="EMBL/GenBank/DDBJ databases">
        <title>Whole genome shotgun sequence of Virgisporangium aurantiacum NBRC 16421.</title>
        <authorList>
            <person name="Komaki H."/>
            <person name="Tamura T."/>
        </authorList>
    </citation>
    <scope>NUCLEOTIDE SEQUENCE</scope>
    <source>
        <strain evidence="1">NBRC 16421</strain>
    </source>
</reference>
<comment type="caution">
    <text evidence="1">The sequence shown here is derived from an EMBL/GenBank/DDBJ whole genome shotgun (WGS) entry which is preliminary data.</text>
</comment>
<evidence type="ECO:0000313" key="1">
    <source>
        <dbReference type="EMBL" id="GIJ64024.1"/>
    </source>
</evidence>